<accession>A0A2N3HXL7</accession>
<sequence length="92" mass="9930">MEAGWLHMVTWSDKIANGLVLVAGGRAIVASGSHQIANWRGIVADGLPQVADWMHKSPDGRVRPASGLIKLGVLEMCLSRIIDFSFLIHGII</sequence>
<organism evidence="1 2">
    <name type="scientific">Labilibaculum filiforme</name>
    <dbReference type="NCBI Taxonomy" id="1940526"/>
    <lineage>
        <taxon>Bacteria</taxon>
        <taxon>Pseudomonadati</taxon>
        <taxon>Bacteroidota</taxon>
        <taxon>Bacteroidia</taxon>
        <taxon>Marinilabiliales</taxon>
        <taxon>Marinifilaceae</taxon>
        <taxon>Labilibaculum</taxon>
    </lineage>
</organism>
<dbReference type="AlphaFoldDB" id="A0A2N3HXL7"/>
<evidence type="ECO:0000313" key="1">
    <source>
        <dbReference type="EMBL" id="PKQ62802.1"/>
    </source>
</evidence>
<gene>
    <name evidence="1" type="ORF">BZG02_11430</name>
</gene>
<comment type="caution">
    <text evidence="1">The sequence shown here is derived from an EMBL/GenBank/DDBJ whole genome shotgun (WGS) entry which is preliminary data.</text>
</comment>
<reference evidence="1 2" key="1">
    <citation type="journal article" date="2017" name="Front. Microbiol.">
        <title>Labilibaculum manganireducens gen. nov., sp. nov. and Labilibaculum filiforme sp. nov., Novel Bacteroidetes Isolated from Subsurface Sediments of the Baltic Sea.</title>
        <authorList>
            <person name="Vandieken V."/>
            <person name="Marshall I.P."/>
            <person name="Niemann H."/>
            <person name="Engelen B."/>
            <person name="Cypionka H."/>
        </authorList>
    </citation>
    <scope>NUCLEOTIDE SEQUENCE [LARGE SCALE GENOMIC DNA]</scope>
    <source>
        <strain evidence="1 2">59.16B</strain>
    </source>
</reference>
<proteinExistence type="predicted"/>
<evidence type="ECO:0000313" key="2">
    <source>
        <dbReference type="Proteomes" id="UP000233535"/>
    </source>
</evidence>
<dbReference type="Proteomes" id="UP000233535">
    <property type="component" value="Unassembled WGS sequence"/>
</dbReference>
<keyword evidence="2" id="KW-1185">Reference proteome</keyword>
<dbReference type="EMBL" id="MVDD01000007">
    <property type="protein sequence ID" value="PKQ62802.1"/>
    <property type="molecule type" value="Genomic_DNA"/>
</dbReference>
<name>A0A2N3HXL7_9BACT</name>
<dbReference type="RefSeq" id="WP_101261574.1">
    <property type="nucleotide sequence ID" value="NZ_MVDD01000007.1"/>
</dbReference>
<protein>
    <submittedName>
        <fullName evidence="1">Uncharacterized protein</fullName>
    </submittedName>
</protein>